<protein>
    <submittedName>
        <fullName evidence="1">Uncharacterized protein</fullName>
    </submittedName>
</protein>
<proteinExistence type="predicted"/>
<dbReference type="AlphaFoldDB" id="A0A1Q2LGH0"/>
<accession>A0A1Q2LGH0</accession>
<evidence type="ECO:0000313" key="2">
    <source>
        <dbReference type="Proteomes" id="UP000188298"/>
    </source>
</evidence>
<sequence>MYQQIESSKNRAKMQDTKAKLQALINLQNPKYHHRGAKNGFQNPIYIKSIYKQDSKKLSHF</sequence>
<dbReference type="KEGG" id="hbl:XJ32_04875"/>
<dbReference type="RefSeq" id="WP_077388536.1">
    <property type="nucleotide sequence ID" value="NZ_CP019645.1"/>
</dbReference>
<gene>
    <name evidence="1" type="ORF">XJ32_04875</name>
</gene>
<dbReference type="EMBL" id="CP019645">
    <property type="protein sequence ID" value="AQQ59536.1"/>
    <property type="molecule type" value="Genomic_DNA"/>
</dbReference>
<evidence type="ECO:0000313" key="1">
    <source>
        <dbReference type="EMBL" id="AQQ59536.1"/>
    </source>
</evidence>
<organism evidence="1 2">
    <name type="scientific">Helicobacter bilis</name>
    <dbReference type="NCBI Taxonomy" id="37372"/>
    <lineage>
        <taxon>Bacteria</taxon>
        <taxon>Pseudomonadati</taxon>
        <taxon>Campylobacterota</taxon>
        <taxon>Epsilonproteobacteria</taxon>
        <taxon>Campylobacterales</taxon>
        <taxon>Helicobacteraceae</taxon>
        <taxon>Helicobacter</taxon>
    </lineage>
</organism>
<reference evidence="1 2" key="1">
    <citation type="submission" date="2017-02" db="EMBL/GenBank/DDBJ databases">
        <title>Whole genome sequencing of Helicobacter bilis strain AAQJH.</title>
        <authorList>
            <person name="Conlan S."/>
            <person name="Thomas P.J."/>
            <person name="Mullikin J."/>
            <person name="Palmore T.N."/>
            <person name="Frank K.M."/>
            <person name="Segre J.A."/>
        </authorList>
    </citation>
    <scope>NUCLEOTIDE SEQUENCE [LARGE SCALE GENOMIC DNA]</scope>
    <source>
        <strain evidence="1 2">AAQJH</strain>
    </source>
</reference>
<name>A0A1Q2LGH0_9HELI</name>
<dbReference type="Proteomes" id="UP000188298">
    <property type="component" value="Chromosome"/>
</dbReference>